<organism evidence="2">
    <name type="scientific">Physcomitrium patens</name>
    <name type="common">Spreading-leaved earth moss</name>
    <name type="synonym">Physcomitrella patens</name>
    <dbReference type="NCBI Taxonomy" id="3218"/>
    <lineage>
        <taxon>Eukaryota</taxon>
        <taxon>Viridiplantae</taxon>
        <taxon>Streptophyta</taxon>
        <taxon>Embryophyta</taxon>
        <taxon>Bryophyta</taxon>
        <taxon>Bryophytina</taxon>
        <taxon>Bryopsida</taxon>
        <taxon>Funariidae</taxon>
        <taxon>Funariales</taxon>
        <taxon>Funariaceae</taxon>
        <taxon>Physcomitrium</taxon>
    </lineage>
</organism>
<feature type="region of interest" description="Disordered" evidence="1">
    <location>
        <begin position="1"/>
        <end position="24"/>
    </location>
</feature>
<evidence type="ECO:0000313" key="2">
    <source>
        <dbReference type="EMBL" id="PNR48184.1"/>
    </source>
</evidence>
<reference evidence="3" key="3">
    <citation type="submission" date="2020-12" db="UniProtKB">
        <authorList>
            <consortium name="EnsemblPlants"/>
        </authorList>
    </citation>
    <scope>IDENTIFICATION</scope>
</reference>
<dbReference type="EnsemblPlants" id="Pp3c9_13520V3.1">
    <property type="protein sequence ID" value="PAC:32912601.CDS.1"/>
    <property type="gene ID" value="Pp3c9_13520"/>
</dbReference>
<reference evidence="2 4" key="2">
    <citation type="journal article" date="2018" name="Plant J.">
        <title>The Physcomitrella patens chromosome-scale assembly reveals moss genome structure and evolution.</title>
        <authorList>
            <person name="Lang D."/>
            <person name="Ullrich K.K."/>
            <person name="Murat F."/>
            <person name="Fuchs J."/>
            <person name="Jenkins J."/>
            <person name="Haas F.B."/>
            <person name="Piednoel M."/>
            <person name="Gundlach H."/>
            <person name="Van Bel M."/>
            <person name="Meyberg R."/>
            <person name="Vives C."/>
            <person name="Morata J."/>
            <person name="Symeonidi A."/>
            <person name="Hiss M."/>
            <person name="Muchero W."/>
            <person name="Kamisugi Y."/>
            <person name="Saleh O."/>
            <person name="Blanc G."/>
            <person name="Decker E.L."/>
            <person name="van Gessel N."/>
            <person name="Grimwood J."/>
            <person name="Hayes R.D."/>
            <person name="Graham S.W."/>
            <person name="Gunter L.E."/>
            <person name="McDaniel S.F."/>
            <person name="Hoernstein S.N.W."/>
            <person name="Larsson A."/>
            <person name="Li F.W."/>
            <person name="Perroud P.F."/>
            <person name="Phillips J."/>
            <person name="Ranjan P."/>
            <person name="Rokshar D.S."/>
            <person name="Rothfels C.J."/>
            <person name="Schneider L."/>
            <person name="Shu S."/>
            <person name="Stevenson D.W."/>
            <person name="Thummler F."/>
            <person name="Tillich M."/>
            <person name="Villarreal Aguilar J.C."/>
            <person name="Widiez T."/>
            <person name="Wong G.K."/>
            <person name="Wymore A."/>
            <person name="Zhang Y."/>
            <person name="Zimmer A.D."/>
            <person name="Quatrano R.S."/>
            <person name="Mayer K.F.X."/>
            <person name="Goodstein D."/>
            <person name="Casacuberta J.M."/>
            <person name="Vandepoele K."/>
            <person name="Reski R."/>
            <person name="Cuming A.C."/>
            <person name="Tuskan G.A."/>
            <person name="Maumus F."/>
            <person name="Salse J."/>
            <person name="Schmutz J."/>
            <person name="Rensing S.A."/>
        </authorList>
    </citation>
    <scope>NUCLEOTIDE SEQUENCE [LARGE SCALE GENOMIC DNA]</scope>
    <source>
        <strain evidence="3 4">cv. Gransden 2004</strain>
    </source>
</reference>
<proteinExistence type="predicted"/>
<dbReference type="Proteomes" id="UP000006727">
    <property type="component" value="Chromosome 9"/>
</dbReference>
<protein>
    <submittedName>
        <fullName evidence="2 3">Uncharacterized protein</fullName>
    </submittedName>
</protein>
<gene>
    <name evidence="2" type="ORF">PHYPA_012659</name>
</gene>
<reference evidence="2 4" key="1">
    <citation type="journal article" date="2008" name="Science">
        <title>The Physcomitrella genome reveals evolutionary insights into the conquest of land by plants.</title>
        <authorList>
            <person name="Rensing S."/>
            <person name="Lang D."/>
            <person name="Zimmer A."/>
            <person name="Terry A."/>
            <person name="Salamov A."/>
            <person name="Shapiro H."/>
            <person name="Nishiyama T."/>
            <person name="Perroud P.-F."/>
            <person name="Lindquist E."/>
            <person name="Kamisugi Y."/>
            <person name="Tanahashi T."/>
            <person name="Sakakibara K."/>
            <person name="Fujita T."/>
            <person name="Oishi K."/>
            <person name="Shin-I T."/>
            <person name="Kuroki Y."/>
            <person name="Toyoda A."/>
            <person name="Suzuki Y."/>
            <person name="Hashimoto A."/>
            <person name="Yamaguchi K."/>
            <person name="Sugano A."/>
            <person name="Kohara Y."/>
            <person name="Fujiyama A."/>
            <person name="Anterola A."/>
            <person name="Aoki S."/>
            <person name="Ashton N."/>
            <person name="Barbazuk W.B."/>
            <person name="Barker E."/>
            <person name="Bennetzen J."/>
            <person name="Bezanilla M."/>
            <person name="Blankenship R."/>
            <person name="Cho S.H."/>
            <person name="Dutcher S."/>
            <person name="Estelle M."/>
            <person name="Fawcett J.A."/>
            <person name="Gundlach H."/>
            <person name="Hanada K."/>
            <person name="Heyl A."/>
            <person name="Hicks K.A."/>
            <person name="Hugh J."/>
            <person name="Lohr M."/>
            <person name="Mayer K."/>
            <person name="Melkozernov A."/>
            <person name="Murata T."/>
            <person name="Nelson D."/>
            <person name="Pils B."/>
            <person name="Prigge M."/>
            <person name="Reiss B."/>
            <person name="Renner T."/>
            <person name="Rombauts S."/>
            <person name="Rushton P."/>
            <person name="Sanderfoot A."/>
            <person name="Schween G."/>
            <person name="Shiu S.-H."/>
            <person name="Stueber K."/>
            <person name="Theodoulou F.L."/>
            <person name="Tu H."/>
            <person name="Van de Peer Y."/>
            <person name="Verrier P.J."/>
            <person name="Waters E."/>
            <person name="Wood A."/>
            <person name="Yang L."/>
            <person name="Cove D."/>
            <person name="Cuming A."/>
            <person name="Hasebe M."/>
            <person name="Lucas S."/>
            <person name="Mishler D.B."/>
            <person name="Reski R."/>
            <person name="Grigoriev I."/>
            <person name="Quatrano R.S."/>
            <person name="Boore J.L."/>
        </authorList>
    </citation>
    <scope>NUCLEOTIDE SEQUENCE [LARGE SCALE GENOMIC DNA]</scope>
    <source>
        <strain evidence="3 4">cv. Gransden 2004</strain>
    </source>
</reference>
<name>A0A2K1K334_PHYPA</name>
<sequence>MKPALDKLRGIQQTKLQPAPPLSEHNNVAVSKYSSFWTWLRVESMRSSTLFLISEVAPASISLSFPVLGNNLRLNSSARAHRQHPENF</sequence>
<dbReference type="Gramene" id="Pp3c9_13520V3.1">
    <property type="protein sequence ID" value="PAC:32912601.CDS.1"/>
    <property type="gene ID" value="Pp3c9_13520"/>
</dbReference>
<keyword evidence="4" id="KW-1185">Reference proteome</keyword>
<evidence type="ECO:0000313" key="3">
    <source>
        <dbReference type="EnsemblPlants" id="PAC:32912601.CDS.1"/>
    </source>
</evidence>
<evidence type="ECO:0000256" key="1">
    <source>
        <dbReference type="SAM" id="MobiDB-lite"/>
    </source>
</evidence>
<evidence type="ECO:0000313" key="4">
    <source>
        <dbReference type="Proteomes" id="UP000006727"/>
    </source>
</evidence>
<dbReference type="InParanoid" id="A0A2K1K334"/>
<accession>A0A2K1K334</accession>
<dbReference type="AlphaFoldDB" id="A0A2K1K334"/>
<dbReference type="EMBL" id="ABEU02000009">
    <property type="protein sequence ID" value="PNR48184.1"/>
    <property type="molecule type" value="Genomic_DNA"/>
</dbReference>